<comment type="cofactor">
    <cofactor evidence="1">
        <name>a divalent metal cation</name>
        <dbReference type="ChEBI" id="CHEBI:60240"/>
    </cofactor>
</comment>
<name>A0AAE1H670_9NEOP</name>
<dbReference type="Pfam" id="PF13359">
    <property type="entry name" value="DDE_Tnp_4"/>
    <property type="match status" value="1"/>
</dbReference>
<evidence type="ECO:0000313" key="4">
    <source>
        <dbReference type="EMBL" id="KAK3915279.1"/>
    </source>
</evidence>
<accession>A0AAE1H670</accession>
<evidence type="ECO:0000259" key="3">
    <source>
        <dbReference type="Pfam" id="PF13359"/>
    </source>
</evidence>
<proteinExistence type="predicted"/>
<evidence type="ECO:0000313" key="5">
    <source>
        <dbReference type="Proteomes" id="UP001219518"/>
    </source>
</evidence>
<reference evidence="4" key="1">
    <citation type="submission" date="2021-07" db="EMBL/GenBank/DDBJ databases">
        <authorList>
            <person name="Catto M.A."/>
            <person name="Jacobson A."/>
            <person name="Kennedy G."/>
            <person name="Labadie P."/>
            <person name="Hunt B.G."/>
            <person name="Srinivasan R."/>
        </authorList>
    </citation>
    <scope>NUCLEOTIDE SEQUENCE</scope>
    <source>
        <strain evidence="4">PL_HMW_Pooled</strain>
        <tissue evidence="4">Head</tissue>
    </source>
</reference>
<dbReference type="EMBL" id="JAHWGI010000418">
    <property type="protein sequence ID" value="KAK3915279.1"/>
    <property type="molecule type" value="Genomic_DNA"/>
</dbReference>
<comment type="caution">
    <text evidence="4">The sequence shown here is derived from an EMBL/GenBank/DDBJ whole genome shotgun (WGS) entry which is preliminary data.</text>
</comment>
<evidence type="ECO:0000256" key="1">
    <source>
        <dbReference type="ARBA" id="ARBA00001968"/>
    </source>
</evidence>
<keyword evidence="5" id="KW-1185">Reference proteome</keyword>
<feature type="domain" description="DDE Tnp4" evidence="3">
    <location>
        <begin position="156"/>
        <end position="220"/>
    </location>
</feature>
<reference evidence="4" key="2">
    <citation type="journal article" date="2023" name="BMC Genomics">
        <title>Pest status, molecular evolution, and epigenetic factors derived from the genome assembly of Frankliniella fusca, a thysanopteran phytovirus vector.</title>
        <authorList>
            <person name="Catto M.A."/>
            <person name="Labadie P.E."/>
            <person name="Jacobson A.L."/>
            <person name="Kennedy G.G."/>
            <person name="Srinivasan R."/>
            <person name="Hunt B.G."/>
        </authorList>
    </citation>
    <scope>NUCLEOTIDE SEQUENCE</scope>
    <source>
        <strain evidence="4">PL_HMW_Pooled</strain>
    </source>
</reference>
<dbReference type="GO" id="GO:0046872">
    <property type="term" value="F:metal ion binding"/>
    <property type="evidence" value="ECO:0007669"/>
    <property type="project" value="UniProtKB-KW"/>
</dbReference>
<organism evidence="4 5">
    <name type="scientific">Frankliniella fusca</name>
    <dbReference type="NCBI Taxonomy" id="407009"/>
    <lineage>
        <taxon>Eukaryota</taxon>
        <taxon>Metazoa</taxon>
        <taxon>Ecdysozoa</taxon>
        <taxon>Arthropoda</taxon>
        <taxon>Hexapoda</taxon>
        <taxon>Insecta</taxon>
        <taxon>Pterygota</taxon>
        <taxon>Neoptera</taxon>
        <taxon>Paraneoptera</taxon>
        <taxon>Thysanoptera</taxon>
        <taxon>Terebrantia</taxon>
        <taxon>Thripoidea</taxon>
        <taxon>Thripidae</taxon>
        <taxon>Frankliniella</taxon>
    </lineage>
</organism>
<keyword evidence="2" id="KW-0479">Metal-binding</keyword>
<dbReference type="AlphaFoldDB" id="A0AAE1H670"/>
<protein>
    <submittedName>
        <fullName evidence="4">Protein ALP1-like</fullName>
    </submittedName>
</protein>
<dbReference type="Proteomes" id="UP001219518">
    <property type="component" value="Unassembled WGS sequence"/>
</dbReference>
<evidence type="ECO:0000256" key="2">
    <source>
        <dbReference type="ARBA" id="ARBA00022723"/>
    </source>
</evidence>
<sequence>MDEEQQEILGHLLWGAGAFLFMNDFDEDSAWTFVWEGVQEDINDFLQMHNEAFRLHFRMSTERFEDLVHVIWNHIGEDYVRRNDELDLRSILLLVVWLLPTPDTFRSVALQFIFTPPLLHYHYEKIISGLFQQRNIIKDVCQRRSSFPGVVGAIDASYIPLCSAPQIDPQRYVNRHHDYAISLAGVVDPTLLFRDIYVGEPGSLHDSRVFRRSPLSSKIGAWSLYSGGSRTDSRGPVGVGNSAFARVCVLMYFLTGRGTDLLNTRICSKLQSIQHIILANKSLKERPVTLYLPKNRGYVGASREGLSHDFNLC</sequence>
<gene>
    <name evidence="4" type="ORF">KUF71_005728</name>
</gene>
<dbReference type="InterPro" id="IPR027806">
    <property type="entry name" value="HARBI1_dom"/>
</dbReference>